<dbReference type="Gene3D" id="3.50.30.50">
    <property type="entry name" value="Putative cyclase"/>
    <property type="match status" value="1"/>
</dbReference>
<dbReference type="STRING" id="1531966.A0A0A1T7Y4"/>
<feature type="region of interest" description="Disordered" evidence="3">
    <location>
        <begin position="446"/>
        <end position="495"/>
    </location>
</feature>
<evidence type="ECO:0000256" key="3">
    <source>
        <dbReference type="SAM" id="MobiDB-lite"/>
    </source>
</evidence>
<dbReference type="InterPro" id="IPR007219">
    <property type="entry name" value="XnlR_reg_dom"/>
</dbReference>
<proteinExistence type="inferred from homology"/>
<dbReference type="CDD" id="cd12148">
    <property type="entry name" value="fungal_TF_MHR"/>
    <property type="match status" value="1"/>
</dbReference>
<evidence type="ECO:0000313" key="5">
    <source>
        <dbReference type="EMBL" id="CEJ81479.1"/>
    </source>
</evidence>
<dbReference type="InterPro" id="IPR007325">
    <property type="entry name" value="KFase/CYL"/>
</dbReference>
<feature type="domain" description="Xylanolytic transcriptional activator regulatory" evidence="4">
    <location>
        <begin position="538"/>
        <end position="735"/>
    </location>
</feature>
<evidence type="ECO:0000313" key="6">
    <source>
        <dbReference type="Proteomes" id="UP000039046"/>
    </source>
</evidence>
<dbReference type="SUPFAM" id="SSF102198">
    <property type="entry name" value="Putative cyclase"/>
    <property type="match status" value="1"/>
</dbReference>
<dbReference type="PANTHER" id="PTHR34861:SF8">
    <property type="entry name" value="CYCLASE"/>
    <property type="match status" value="1"/>
</dbReference>
<dbReference type="AlphaFoldDB" id="A0A0A1T7Y4"/>
<sequence length="1024" mass="113063">MAESEVGIARKQHEVPFEQLPNYRQVWNQPPGSYAEGLGRMVIVTPEIVAEAARECIKSGKRTTVSWNMEQLNIANFNRQPTQHHIISLLGGIAFDDVYIFNPQQSSQWDGLRHFSAPFPTDNDPSKRLYYGGVEAKDIGNKSNKRIGLQHWAKEGICGRGVLLDYKRYADKHGISYSCFSEHSISLSLLMEIAKEANITFKRGDILFIRMGLIPEWEDTMTAQQKADYASTSSPKHAGVQGTMEMVKWLWDNGISAVAGDAVSWEVYPPLKEYDDGAGGKIPSVFMHEILLAGWGMPIGELFDLEALSKLCEEQNQWSFFVSSAPLNMPGGQRLPIDGADLTTISYEETPETQMETDTMLDSEVPAQNMAILDSSFDAWTNSPSRPNWTGQLLSPSSCDPEPFLDPLMQLQTFELQLGDLDWLDTDLVNTLADAAAVVEQTAQSMATPSMMPTTQPFWANEPSLQTPRSETYASDRGGRPGNQPQQWPFDEDANDKANLPSLQALLRGVMPNGPSQTHQSGNSSSKGFADAQRRAVEAYFTVFHDILPVIHVPSFHTSTSPDVLKAAMSCLGSIFVSEKSTFKDAVPFSQEYLRQVAVLADVPESQGTAYLTASCLHQIFSLGSGDRQLYHHADRSRSLLFSGLRSIGVMGMTGNNAKYDLKGTDPETIHQLWLEWIESEHKKRLVWSSFEYDCSLCTLTSRRAAVDISELPSFLPCCDALWKAPTAQSWRALMVKLPDEAKSASTQATVRRVLSGLPPLPDLPFWSQRLCTQVIGRQLWDIRQGEKASMADCFMLPSLRKAQIETKQHLLAGLQILTECTSSPADTVGLVNSNIISLILHYSHLYCSGDTLDLIIYIFRTSASSSGADASVAVATQTLYSRLHHNPQATRRLAWHAAQIVAAAQEYLVSAPCEILRIFMGYIFLVAFASLGPHASLPGSPTSVNFHVSEHNSTPCETAEQWIQHGGRLTVGALIDTQADGESLKAGLTSIMGRLGNWGLSEKFSKIVNSFDLAILSPDQYNA</sequence>
<feature type="compositionally biased region" description="Polar residues" evidence="3">
    <location>
        <begin position="514"/>
        <end position="527"/>
    </location>
</feature>
<evidence type="ECO:0000256" key="1">
    <source>
        <dbReference type="ARBA" id="ARBA00007865"/>
    </source>
</evidence>
<dbReference type="OrthoDB" id="5396at2759"/>
<evidence type="ECO:0000256" key="2">
    <source>
        <dbReference type="ARBA" id="ARBA00023242"/>
    </source>
</evidence>
<dbReference type="Proteomes" id="UP000039046">
    <property type="component" value="Unassembled WGS sequence"/>
</dbReference>
<dbReference type="GO" id="GO:0008270">
    <property type="term" value="F:zinc ion binding"/>
    <property type="evidence" value="ECO:0007669"/>
    <property type="project" value="InterPro"/>
</dbReference>
<comment type="similarity">
    <text evidence="1">Belongs to the Cyclase 1 superfamily.</text>
</comment>
<dbReference type="GO" id="GO:0006351">
    <property type="term" value="P:DNA-templated transcription"/>
    <property type="evidence" value="ECO:0007669"/>
    <property type="project" value="InterPro"/>
</dbReference>
<keyword evidence="6" id="KW-1185">Reference proteome</keyword>
<dbReference type="PANTHER" id="PTHR34861">
    <property type="match status" value="1"/>
</dbReference>
<dbReference type="InterPro" id="IPR037175">
    <property type="entry name" value="KFase_sf"/>
</dbReference>
<gene>
    <name evidence="5" type="ORF">VHEMI01601</name>
</gene>
<dbReference type="GO" id="GO:0003677">
    <property type="term" value="F:DNA binding"/>
    <property type="evidence" value="ECO:0007669"/>
    <property type="project" value="InterPro"/>
</dbReference>
<dbReference type="HOGENOM" id="CLU_295468_0_0_1"/>
<organism evidence="5 6">
    <name type="scientific">[Torrubiella] hemipterigena</name>
    <dbReference type="NCBI Taxonomy" id="1531966"/>
    <lineage>
        <taxon>Eukaryota</taxon>
        <taxon>Fungi</taxon>
        <taxon>Dikarya</taxon>
        <taxon>Ascomycota</taxon>
        <taxon>Pezizomycotina</taxon>
        <taxon>Sordariomycetes</taxon>
        <taxon>Hypocreomycetidae</taxon>
        <taxon>Hypocreales</taxon>
        <taxon>Clavicipitaceae</taxon>
        <taxon>Clavicipitaceae incertae sedis</taxon>
        <taxon>'Torrubiella' clade</taxon>
    </lineage>
</organism>
<dbReference type="GO" id="GO:0019441">
    <property type="term" value="P:L-tryptophan catabolic process to kynurenine"/>
    <property type="evidence" value="ECO:0007669"/>
    <property type="project" value="InterPro"/>
</dbReference>
<dbReference type="Pfam" id="PF04082">
    <property type="entry name" value="Fungal_trans"/>
    <property type="match status" value="1"/>
</dbReference>
<reference evidence="5 6" key="1">
    <citation type="journal article" date="2015" name="Genome Announc.">
        <title>Draft Genome Sequence and Gene Annotation of the Entomopathogenic Fungus Verticillium hemipterigenum.</title>
        <authorList>
            <person name="Horn F."/>
            <person name="Habel A."/>
            <person name="Scharf D.H."/>
            <person name="Dworschak J."/>
            <person name="Brakhage A.A."/>
            <person name="Guthke R."/>
            <person name="Hertweck C."/>
            <person name="Linde J."/>
        </authorList>
    </citation>
    <scope>NUCLEOTIDE SEQUENCE [LARGE SCALE GENOMIC DNA]</scope>
</reference>
<dbReference type="EMBL" id="CDHN01000001">
    <property type="protein sequence ID" value="CEJ81479.1"/>
    <property type="molecule type" value="Genomic_DNA"/>
</dbReference>
<name>A0A0A1T7Y4_9HYPO</name>
<feature type="region of interest" description="Disordered" evidence="3">
    <location>
        <begin position="508"/>
        <end position="529"/>
    </location>
</feature>
<evidence type="ECO:0000259" key="4">
    <source>
        <dbReference type="Pfam" id="PF04082"/>
    </source>
</evidence>
<dbReference type="GO" id="GO:0004061">
    <property type="term" value="F:arylformamidase activity"/>
    <property type="evidence" value="ECO:0007669"/>
    <property type="project" value="InterPro"/>
</dbReference>
<protein>
    <recommendedName>
        <fullName evidence="4">Xylanolytic transcriptional activator regulatory domain-containing protein</fullName>
    </recommendedName>
</protein>
<keyword evidence="2" id="KW-0539">Nucleus</keyword>
<feature type="compositionally biased region" description="Polar residues" evidence="3">
    <location>
        <begin position="446"/>
        <end position="473"/>
    </location>
</feature>
<dbReference type="Pfam" id="PF04199">
    <property type="entry name" value="Cyclase"/>
    <property type="match status" value="1"/>
</dbReference>
<accession>A0A0A1T7Y4</accession>